<gene>
    <name evidence="2" type="ORF">J1605_015032</name>
</gene>
<evidence type="ECO:0000256" key="1">
    <source>
        <dbReference type="SAM" id="MobiDB-lite"/>
    </source>
</evidence>
<evidence type="ECO:0000313" key="3">
    <source>
        <dbReference type="Proteomes" id="UP001159641"/>
    </source>
</evidence>
<accession>A0AB34GD35</accession>
<dbReference type="AlphaFoldDB" id="A0AB34GD35"/>
<reference evidence="2 3" key="1">
    <citation type="submission" date="2022-11" db="EMBL/GenBank/DDBJ databases">
        <title>Whole genome sequence of Eschrichtius robustus ER-17-0199.</title>
        <authorList>
            <person name="Bruniche-Olsen A."/>
            <person name="Black A.N."/>
            <person name="Fields C.J."/>
            <person name="Walden K."/>
            <person name="Dewoody J.A."/>
        </authorList>
    </citation>
    <scope>NUCLEOTIDE SEQUENCE [LARGE SCALE GENOMIC DNA]</scope>
    <source>
        <strain evidence="2">ER-17-0199</strain>
        <tissue evidence="2">Blubber</tissue>
    </source>
</reference>
<feature type="region of interest" description="Disordered" evidence="1">
    <location>
        <begin position="19"/>
        <end position="54"/>
    </location>
</feature>
<proteinExistence type="predicted"/>
<name>A0AB34GD35_ESCRO</name>
<dbReference type="Proteomes" id="UP001159641">
    <property type="component" value="Unassembled WGS sequence"/>
</dbReference>
<protein>
    <submittedName>
        <fullName evidence="2">Uncharacterized protein</fullName>
    </submittedName>
</protein>
<keyword evidence="3" id="KW-1185">Reference proteome</keyword>
<organism evidence="2 3">
    <name type="scientific">Eschrichtius robustus</name>
    <name type="common">California gray whale</name>
    <name type="synonym">Eschrichtius gibbosus</name>
    <dbReference type="NCBI Taxonomy" id="9764"/>
    <lineage>
        <taxon>Eukaryota</taxon>
        <taxon>Metazoa</taxon>
        <taxon>Chordata</taxon>
        <taxon>Craniata</taxon>
        <taxon>Vertebrata</taxon>
        <taxon>Euteleostomi</taxon>
        <taxon>Mammalia</taxon>
        <taxon>Eutheria</taxon>
        <taxon>Laurasiatheria</taxon>
        <taxon>Artiodactyla</taxon>
        <taxon>Whippomorpha</taxon>
        <taxon>Cetacea</taxon>
        <taxon>Mysticeti</taxon>
        <taxon>Eschrichtiidae</taxon>
        <taxon>Eschrichtius</taxon>
    </lineage>
</organism>
<dbReference type="EMBL" id="JAIQCJ010002324">
    <property type="protein sequence ID" value="KAJ8776855.1"/>
    <property type="molecule type" value="Genomic_DNA"/>
</dbReference>
<evidence type="ECO:0000313" key="2">
    <source>
        <dbReference type="EMBL" id="KAJ8776855.1"/>
    </source>
</evidence>
<sequence length="141" mass="15358">MGPRGASRQAWYLRSRFKGSWGPSGPAGAVNGENQGGSLRWQKQRPPGFCSAGTFGRVSRRAEKAESSWRRESPRGTGVAWLLDRAVEKPQEEETALRSVEPERGQLWRDLRWLLLPSAGLLALSLALRGAGLSAAGSQTD</sequence>
<comment type="caution">
    <text evidence="2">The sequence shown here is derived from an EMBL/GenBank/DDBJ whole genome shotgun (WGS) entry which is preliminary data.</text>
</comment>